<evidence type="ECO:0000259" key="9">
    <source>
        <dbReference type="Pfam" id="PF13231"/>
    </source>
</evidence>
<keyword evidence="5 8" id="KW-0812">Transmembrane</keyword>
<dbReference type="GO" id="GO:0008610">
    <property type="term" value="P:lipid biosynthetic process"/>
    <property type="evidence" value="ECO:0007669"/>
    <property type="project" value="UniProtKB-ARBA"/>
</dbReference>
<feature type="transmembrane region" description="Helical" evidence="8">
    <location>
        <begin position="6"/>
        <end position="24"/>
    </location>
</feature>
<comment type="caution">
    <text evidence="10">The sequence shown here is derived from an EMBL/GenBank/DDBJ whole genome shotgun (WGS) entry which is preliminary data.</text>
</comment>
<dbReference type="EMBL" id="BARS01037747">
    <property type="protein sequence ID" value="GAG15249.1"/>
    <property type="molecule type" value="Genomic_DNA"/>
</dbReference>
<dbReference type="InterPro" id="IPR038731">
    <property type="entry name" value="RgtA/B/C-like"/>
</dbReference>
<evidence type="ECO:0000256" key="2">
    <source>
        <dbReference type="ARBA" id="ARBA00022475"/>
    </source>
</evidence>
<comment type="subcellular location">
    <subcellularLocation>
        <location evidence="1">Cell membrane</location>
        <topology evidence="1">Multi-pass membrane protein</topology>
    </subcellularLocation>
</comment>
<dbReference type="InterPro" id="IPR050297">
    <property type="entry name" value="LipidA_mod_glycosyltrf_83"/>
</dbReference>
<evidence type="ECO:0000313" key="10">
    <source>
        <dbReference type="EMBL" id="GAG15249.1"/>
    </source>
</evidence>
<evidence type="ECO:0000256" key="3">
    <source>
        <dbReference type="ARBA" id="ARBA00022676"/>
    </source>
</evidence>
<keyword evidence="2" id="KW-1003">Cell membrane</keyword>
<dbReference type="GO" id="GO:0005886">
    <property type="term" value="C:plasma membrane"/>
    <property type="evidence" value="ECO:0007669"/>
    <property type="project" value="UniProtKB-SubCell"/>
</dbReference>
<feature type="transmembrane region" description="Helical" evidence="8">
    <location>
        <begin position="223"/>
        <end position="252"/>
    </location>
</feature>
<evidence type="ECO:0000256" key="6">
    <source>
        <dbReference type="ARBA" id="ARBA00022989"/>
    </source>
</evidence>
<accession>X0VAV2</accession>
<dbReference type="Pfam" id="PF13231">
    <property type="entry name" value="PMT_2"/>
    <property type="match status" value="1"/>
</dbReference>
<feature type="non-terminal residue" evidence="10">
    <location>
        <position position="1"/>
    </location>
</feature>
<organism evidence="10">
    <name type="scientific">marine sediment metagenome</name>
    <dbReference type="NCBI Taxonomy" id="412755"/>
    <lineage>
        <taxon>unclassified sequences</taxon>
        <taxon>metagenomes</taxon>
        <taxon>ecological metagenomes</taxon>
    </lineage>
</organism>
<proteinExistence type="predicted"/>
<feature type="transmembrane region" description="Helical" evidence="8">
    <location>
        <begin position="168"/>
        <end position="186"/>
    </location>
</feature>
<dbReference type="PANTHER" id="PTHR33908:SF11">
    <property type="entry name" value="MEMBRANE PROTEIN"/>
    <property type="match status" value="1"/>
</dbReference>
<evidence type="ECO:0000256" key="4">
    <source>
        <dbReference type="ARBA" id="ARBA00022679"/>
    </source>
</evidence>
<evidence type="ECO:0000256" key="7">
    <source>
        <dbReference type="ARBA" id="ARBA00023136"/>
    </source>
</evidence>
<keyword evidence="3" id="KW-0328">Glycosyltransferase</keyword>
<feature type="transmembrane region" description="Helical" evidence="8">
    <location>
        <begin position="192"/>
        <end position="211"/>
    </location>
</feature>
<keyword evidence="7 8" id="KW-0472">Membrane</keyword>
<gene>
    <name evidence="10" type="ORF">S01H1_57841</name>
</gene>
<evidence type="ECO:0000256" key="8">
    <source>
        <dbReference type="SAM" id="Phobius"/>
    </source>
</evidence>
<evidence type="ECO:0000256" key="1">
    <source>
        <dbReference type="ARBA" id="ARBA00004651"/>
    </source>
</evidence>
<feature type="transmembrane region" description="Helical" evidence="8">
    <location>
        <begin position="44"/>
        <end position="61"/>
    </location>
</feature>
<keyword evidence="4" id="KW-0808">Transferase</keyword>
<dbReference type="GO" id="GO:0016763">
    <property type="term" value="F:pentosyltransferase activity"/>
    <property type="evidence" value="ECO:0007669"/>
    <property type="project" value="TreeGrafter"/>
</dbReference>
<feature type="transmembrane region" description="Helical" evidence="8">
    <location>
        <begin position="141"/>
        <end position="161"/>
    </location>
</feature>
<dbReference type="PANTHER" id="PTHR33908">
    <property type="entry name" value="MANNOSYLTRANSFERASE YKCB-RELATED"/>
    <property type="match status" value="1"/>
</dbReference>
<evidence type="ECO:0000256" key="5">
    <source>
        <dbReference type="ARBA" id="ARBA00022692"/>
    </source>
</evidence>
<sequence length="256" mass="28582">RLGSSKLVGLIFASGAAMFWNFLINKFWTYKSIKVDKSKRKYDWLAALILAIAAVVCVISMRGDSGIVDEIAHVPAGYSYVDSQDFRLNPEHPPLGKALSGLPLVFLNINDAYDDWSWEQSAQWENGWQLIYEEGNDADQVLFWSRIPIVLMFLLLGLFLYKWATELYGNKAGIFALILLAASPSLLAHSRFVTTDIGAALGFFVAAYYLYRYYKKPCLSALIFAGIAFGIAQLLKFSAVLLIPIFGISIIIKSII</sequence>
<feature type="non-terminal residue" evidence="10">
    <location>
        <position position="256"/>
    </location>
</feature>
<reference evidence="10" key="1">
    <citation type="journal article" date="2014" name="Front. Microbiol.">
        <title>High frequency of phylogenetically diverse reductive dehalogenase-homologous genes in deep subseafloor sedimentary metagenomes.</title>
        <authorList>
            <person name="Kawai M."/>
            <person name="Futagami T."/>
            <person name="Toyoda A."/>
            <person name="Takaki Y."/>
            <person name="Nishi S."/>
            <person name="Hori S."/>
            <person name="Arai W."/>
            <person name="Tsubouchi T."/>
            <person name="Morono Y."/>
            <person name="Uchiyama I."/>
            <person name="Ito T."/>
            <person name="Fujiyama A."/>
            <person name="Inagaki F."/>
            <person name="Takami H."/>
        </authorList>
    </citation>
    <scope>NUCLEOTIDE SEQUENCE</scope>
    <source>
        <strain evidence="10">Expedition CK06-06</strain>
    </source>
</reference>
<protein>
    <recommendedName>
        <fullName evidence="9">Glycosyltransferase RgtA/B/C/D-like domain-containing protein</fullName>
    </recommendedName>
</protein>
<feature type="domain" description="Glycosyltransferase RgtA/B/C/D-like" evidence="9">
    <location>
        <begin position="145"/>
        <end position="246"/>
    </location>
</feature>
<dbReference type="AlphaFoldDB" id="X0VAV2"/>
<name>X0VAV2_9ZZZZ</name>
<keyword evidence="6 8" id="KW-1133">Transmembrane helix</keyword>